<proteinExistence type="predicted"/>
<evidence type="ECO:0000259" key="1">
    <source>
        <dbReference type="SMART" id="SM00256"/>
    </source>
</evidence>
<dbReference type="STRING" id="29172.A0A0D8XEY5"/>
<dbReference type="Proteomes" id="UP000053766">
    <property type="component" value="Unassembled WGS sequence"/>
</dbReference>
<dbReference type="SMART" id="SM00256">
    <property type="entry name" value="FBOX"/>
    <property type="match status" value="1"/>
</dbReference>
<dbReference type="OrthoDB" id="2095648at2759"/>
<protein>
    <submittedName>
        <fullName evidence="2">F-box domain protein</fullName>
    </submittedName>
</protein>
<keyword evidence="3" id="KW-1185">Reference proteome</keyword>
<dbReference type="EMBL" id="KN716682">
    <property type="protein sequence ID" value="KJH42297.1"/>
    <property type="molecule type" value="Genomic_DNA"/>
</dbReference>
<dbReference type="InterPro" id="IPR001810">
    <property type="entry name" value="F-box_dom"/>
</dbReference>
<organism evidence="2 3">
    <name type="scientific">Dictyocaulus viviparus</name>
    <name type="common">Bovine lungworm</name>
    <dbReference type="NCBI Taxonomy" id="29172"/>
    <lineage>
        <taxon>Eukaryota</taxon>
        <taxon>Metazoa</taxon>
        <taxon>Ecdysozoa</taxon>
        <taxon>Nematoda</taxon>
        <taxon>Chromadorea</taxon>
        <taxon>Rhabditida</taxon>
        <taxon>Rhabditina</taxon>
        <taxon>Rhabditomorpha</taxon>
        <taxon>Strongyloidea</taxon>
        <taxon>Metastrongylidae</taxon>
        <taxon>Dictyocaulus</taxon>
    </lineage>
</organism>
<reference evidence="2 3" key="1">
    <citation type="submission" date="2013-11" db="EMBL/GenBank/DDBJ databases">
        <title>Draft genome of the bovine lungworm Dictyocaulus viviparus.</title>
        <authorList>
            <person name="Mitreva M."/>
        </authorList>
    </citation>
    <scope>NUCLEOTIDE SEQUENCE [LARGE SCALE GENOMIC DNA]</scope>
    <source>
        <strain evidence="2 3">HannoverDv2000</strain>
    </source>
</reference>
<dbReference type="GO" id="GO:0019005">
    <property type="term" value="C:SCF ubiquitin ligase complex"/>
    <property type="evidence" value="ECO:0007669"/>
    <property type="project" value="TreeGrafter"/>
</dbReference>
<accession>A0A0D8XEY5</accession>
<dbReference type="InterPro" id="IPR032675">
    <property type="entry name" value="LRR_dom_sf"/>
</dbReference>
<name>A0A0D8XEY5_DICVI</name>
<dbReference type="SUPFAM" id="SSF52047">
    <property type="entry name" value="RNI-like"/>
    <property type="match status" value="1"/>
</dbReference>
<reference evidence="3" key="2">
    <citation type="journal article" date="2016" name="Sci. Rep.">
        <title>Dictyocaulus viviparus genome, variome and transcriptome elucidate lungworm biology and support future intervention.</title>
        <authorList>
            <person name="McNulty S.N."/>
            <person name="Strube C."/>
            <person name="Rosa B.A."/>
            <person name="Martin J.C."/>
            <person name="Tyagi R."/>
            <person name="Choi Y.J."/>
            <person name="Wang Q."/>
            <person name="Hallsworth Pepin K."/>
            <person name="Zhang X."/>
            <person name="Ozersky P."/>
            <person name="Wilson R.K."/>
            <person name="Sternberg P.W."/>
            <person name="Gasser R.B."/>
            <person name="Mitreva M."/>
        </authorList>
    </citation>
    <scope>NUCLEOTIDE SEQUENCE [LARGE SCALE GENOMIC DNA]</scope>
    <source>
        <strain evidence="3">HannoverDv2000</strain>
    </source>
</reference>
<evidence type="ECO:0000313" key="2">
    <source>
        <dbReference type="EMBL" id="KJH42297.1"/>
    </source>
</evidence>
<feature type="domain" description="F-box" evidence="1">
    <location>
        <begin position="111"/>
        <end position="151"/>
    </location>
</feature>
<dbReference type="GO" id="GO:0031146">
    <property type="term" value="P:SCF-dependent proteasomal ubiquitin-dependent protein catabolic process"/>
    <property type="evidence" value="ECO:0007669"/>
    <property type="project" value="TreeGrafter"/>
</dbReference>
<dbReference type="AlphaFoldDB" id="A0A0D8XEY5"/>
<dbReference type="SMART" id="SM00367">
    <property type="entry name" value="LRR_CC"/>
    <property type="match status" value="2"/>
</dbReference>
<gene>
    <name evidence="2" type="ORF">DICVIV_11716</name>
</gene>
<dbReference type="InterPro" id="IPR006553">
    <property type="entry name" value="Leu-rich_rpt_Cys-con_subtyp"/>
</dbReference>
<dbReference type="Pfam" id="PF12937">
    <property type="entry name" value="F-box-like"/>
    <property type="match status" value="1"/>
</dbReference>
<dbReference type="PANTHER" id="PTHR13318">
    <property type="entry name" value="PARTNER OF PAIRED, ISOFORM B-RELATED"/>
    <property type="match status" value="1"/>
</dbReference>
<evidence type="ECO:0000313" key="3">
    <source>
        <dbReference type="Proteomes" id="UP000053766"/>
    </source>
</evidence>
<sequence length="388" mass="42777">MSSSQSQDGGTSALATVSVLPDFALTPESSQHSIIDKNCISDAVVTLLNERKRQRNDEDASDCDDSGMSRICMKPDILSFYRTPGAFKFCRRNSNEPAIDYFHSSNRGAPLPENVVIEILSFLNKRDLCNAMASCRLLYMAGSRCRNWEYMDLFNRTVFNHSLICFLNRRLKVMRMADTNVENWPYRSSSPCVALHYPLLLTHLDLSRAVFSEKSLLTAIMRGCTSLQALSMEGHNLGADAVAICSSIGQNHGLTRLDLSMTVGLDAVSVRLICHGCTKIQHLNLSWSGLDQETVLTVCSNLPDTVTRLNLAGSLNKSSLGDEAVEILVASCGNLKELDLSDNVNITERGLLIINSLPNLESLSLNRCYGIPPMNFLTPAKKTETQAD</sequence>
<dbReference type="Gene3D" id="3.80.10.10">
    <property type="entry name" value="Ribonuclease Inhibitor"/>
    <property type="match status" value="1"/>
</dbReference>